<dbReference type="InterPro" id="IPR050250">
    <property type="entry name" value="Macrolide_Exporter_MacB"/>
</dbReference>
<evidence type="ECO:0000256" key="5">
    <source>
        <dbReference type="ARBA" id="ARBA00023136"/>
    </source>
</evidence>
<feature type="transmembrane region" description="Helical" evidence="7">
    <location>
        <begin position="506"/>
        <end position="531"/>
    </location>
</feature>
<dbReference type="AlphaFoldDB" id="A0A1H2LXB2"/>
<dbReference type="STRING" id="419479.SAMN04488563_6795"/>
<sequence length="587" mass="57831">MTGRLRGHLVAVWRLALHSVLGRPGGAILMAVAIAASTFALTLALIVDDAAESPWDGTFAATAGPHAVVHALDPAALPAITTAAGVASVGGPFPMLRFDDVAGAGDVYVVGRDRTDPPVDRPVVTEGTWIADGGLVVERSFARARGLTVGDRLPIGPNGLEVVGIAVTSGWAAYPGHQPAMTWTTRAEAGALASAAGERRVVASLRLDDPAGAVAFARAYGATDDAGPQVVPWEQFRSASTADARTIRVVLVTGAVALAILTAAASVVLVSGRFAEQTERAAALAAVGASAGFGAFVVVTELLVLATAAVPLAVVAGELVAPVLAANAGDALETAGGPGIVGAQTGLAALGGLATALVAAVPAYVRGVRAGTNGALTGALAGAPSASGGAAAAVRAPARLPATAALGLRFAFRRPARALLPSAGLAVTVGMVVAALTLESTAAAGGLADGSYLLADLRRVTYGLVVALAGLAVVNGVLLAWSTALESRRTTQVLEALGATPRQTTTVLVVAQALPAAVAALVGIPLGMGLLRLLFQLNGGDAADVVAPPAGWLAAAVPATVLVTVLISAAAIRLTPSASGVSALGSP</sequence>
<evidence type="ECO:0000313" key="9">
    <source>
        <dbReference type="EMBL" id="SDU85643.1"/>
    </source>
</evidence>
<keyword evidence="2" id="KW-1003">Cell membrane</keyword>
<evidence type="ECO:0000256" key="2">
    <source>
        <dbReference type="ARBA" id="ARBA00022475"/>
    </source>
</evidence>
<keyword evidence="4 7" id="KW-1133">Transmembrane helix</keyword>
<dbReference type="PANTHER" id="PTHR30572:SF4">
    <property type="entry name" value="ABC TRANSPORTER PERMEASE YTRF"/>
    <property type="match status" value="1"/>
</dbReference>
<keyword evidence="5 7" id="KW-0472">Membrane</keyword>
<gene>
    <name evidence="9" type="ORF">SAMN04488563_6795</name>
</gene>
<dbReference type="PANTHER" id="PTHR30572">
    <property type="entry name" value="MEMBRANE COMPONENT OF TRANSPORTER-RELATED"/>
    <property type="match status" value="1"/>
</dbReference>
<feature type="domain" description="ABC3 transporter permease C-terminal" evidence="8">
    <location>
        <begin position="465"/>
        <end position="573"/>
    </location>
</feature>
<feature type="transmembrane region" description="Helical" evidence="7">
    <location>
        <begin position="247"/>
        <end position="269"/>
    </location>
</feature>
<protein>
    <submittedName>
        <fullName evidence="9">FtsX-like permease family protein</fullName>
    </submittedName>
</protein>
<proteinExistence type="inferred from homology"/>
<name>A0A1H2LXB2_9ACTN</name>
<comment type="subcellular location">
    <subcellularLocation>
        <location evidence="1">Cell membrane</location>
        <topology evidence="1">Multi-pass membrane protein</topology>
    </subcellularLocation>
</comment>
<evidence type="ECO:0000259" key="8">
    <source>
        <dbReference type="Pfam" id="PF02687"/>
    </source>
</evidence>
<feature type="transmembrane region" description="Helical" evidence="7">
    <location>
        <begin position="460"/>
        <end position="485"/>
    </location>
</feature>
<evidence type="ECO:0000256" key="1">
    <source>
        <dbReference type="ARBA" id="ARBA00004651"/>
    </source>
</evidence>
<feature type="transmembrane region" description="Helical" evidence="7">
    <location>
        <begin position="304"/>
        <end position="325"/>
    </location>
</feature>
<dbReference type="InterPro" id="IPR003838">
    <property type="entry name" value="ABC3_permease_C"/>
</dbReference>
<feature type="transmembrane region" description="Helical" evidence="7">
    <location>
        <begin position="551"/>
        <end position="572"/>
    </location>
</feature>
<feature type="transmembrane region" description="Helical" evidence="7">
    <location>
        <begin position="281"/>
        <end position="299"/>
    </location>
</feature>
<dbReference type="EMBL" id="LT629791">
    <property type="protein sequence ID" value="SDU85643.1"/>
    <property type="molecule type" value="Genomic_DNA"/>
</dbReference>
<accession>A0A1H2LXB2</accession>
<dbReference type="Proteomes" id="UP000182977">
    <property type="component" value="Chromosome I"/>
</dbReference>
<dbReference type="RefSeq" id="WP_046769625.1">
    <property type="nucleotide sequence ID" value="NZ_KQ061237.1"/>
</dbReference>
<dbReference type="GO" id="GO:0005886">
    <property type="term" value="C:plasma membrane"/>
    <property type="evidence" value="ECO:0007669"/>
    <property type="project" value="UniProtKB-SubCell"/>
</dbReference>
<feature type="transmembrane region" description="Helical" evidence="7">
    <location>
        <begin position="345"/>
        <end position="365"/>
    </location>
</feature>
<keyword evidence="3 7" id="KW-0812">Transmembrane</keyword>
<comment type="similarity">
    <text evidence="6">Belongs to the ABC-4 integral membrane protein family.</text>
</comment>
<evidence type="ECO:0000256" key="4">
    <source>
        <dbReference type="ARBA" id="ARBA00022989"/>
    </source>
</evidence>
<dbReference type="OrthoDB" id="3291880at2"/>
<evidence type="ECO:0000313" key="10">
    <source>
        <dbReference type="Proteomes" id="UP000182977"/>
    </source>
</evidence>
<feature type="transmembrane region" description="Helical" evidence="7">
    <location>
        <begin position="418"/>
        <end position="438"/>
    </location>
</feature>
<organism evidence="9 10">
    <name type="scientific">Jiangella alkaliphila</name>
    <dbReference type="NCBI Taxonomy" id="419479"/>
    <lineage>
        <taxon>Bacteria</taxon>
        <taxon>Bacillati</taxon>
        <taxon>Actinomycetota</taxon>
        <taxon>Actinomycetes</taxon>
        <taxon>Jiangellales</taxon>
        <taxon>Jiangellaceae</taxon>
        <taxon>Jiangella</taxon>
    </lineage>
</organism>
<evidence type="ECO:0000256" key="6">
    <source>
        <dbReference type="ARBA" id="ARBA00038076"/>
    </source>
</evidence>
<dbReference type="GO" id="GO:0022857">
    <property type="term" value="F:transmembrane transporter activity"/>
    <property type="evidence" value="ECO:0007669"/>
    <property type="project" value="TreeGrafter"/>
</dbReference>
<feature type="transmembrane region" description="Helical" evidence="7">
    <location>
        <begin position="27"/>
        <end position="47"/>
    </location>
</feature>
<keyword evidence="10" id="KW-1185">Reference proteome</keyword>
<evidence type="ECO:0000256" key="3">
    <source>
        <dbReference type="ARBA" id="ARBA00022692"/>
    </source>
</evidence>
<reference evidence="10" key="1">
    <citation type="submission" date="2016-10" db="EMBL/GenBank/DDBJ databases">
        <authorList>
            <person name="Varghese N."/>
            <person name="Submissions S."/>
        </authorList>
    </citation>
    <scope>NUCLEOTIDE SEQUENCE [LARGE SCALE GENOMIC DNA]</scope>
    <source>
        <strain evidence="10">DSM 45079</strain>
    </source>
</reference>
<evidence type="ECO:0000256" key="7">
    <source>
        <dbReference type="SAM" id="Phobius"/>
    </source>
</evidence>
<dbReference type="Pfam" id="PF02687">
    <property type="entry name" value="FtsX"/>
    <property type="match status" value="1"/>
</dbReference>